<proteinExistence type="predicted"/>
<comment type="caution">
    <text evidence="1">The sequence shown here is derived from an EMBL/GenBank/DDBJ whole genome shotgun (WGS) entry which is preliminary data.</text>
</comment>
<keyword evidence="2" id="KW-1185">Reference proteome</keyword>
<dbReference type="AlphaFoldDB" id="A0ABD2ZX29"/>
<reference evidence="1 2" key="1">
    <citation type="submission" date="2024-11" db="EMBL/GenBank/DDBJ databases">
        <title>A near-complete genome assembly of Cinchona calisaya.</title>
        <authorList>
            <person name="Lian D.C."/>
            <person name="Zhao X.W."/>
            <person name="Wei L."/>
        </authorList>
    </citation>
    <scope>NUCLEOTIDE SEQUENCE [LARGE SCALE GENOMIC DNA]</scope>
    <source>
        <tissue evidence="1">Nenye</tissue>
    </source>
</reference>
<dbReference type="Proteomes" id="UP001630127">
    <property type="component" value="Unassembled WGS sequence"/>
</dbReference>
<gene>
    <name evidence="1" type="ORF">ACH5RR_015614</name>
</gene>
<accession>A0ABD2ZX29</accession>
<sequence length="113" mass="12676">MRSGSSDKNSSLVLRSAAMFCISSLEYLSSKRERFQPLEPPTYETLSCSSYTCSTMWEKGPYSVQGSNQKEQSAFRSKNSSHFSTSSRTCNILFQVNESPGDADTKVGCWFLR</sequence>
<protein>
    <submittedName>
        <fullName evidence="1">Uncharacterized protein</fullName>
    </submittedName>
</protein>
<evidence type="ECO:0000313" key="1">
    <source>
        <dbReference type="EMBL" id="KAL3522780.1"/>
    </source>
</evidence>
<dbReference type="EMBL" id="JBJUIK010000007">
    <property type="protein sequence ID" value="KAL3522780.1"/>
    <property type="molecule type" value="Genomic_DNA"/>
</dbReference>
<evidence type="ECO:0000313" key="2">
    <source>
        <dbReference type="Proteomes" id="UP001630127"/>
    </source>
</evidence>
<name>A0ABD2ZX29_9GENT</name>
<organism evidence="1 2">
    <name type="scientific">Cinchona calisaya</name>
    <dbReference type="NCBI Taxonomy" id="153742"/>
    <lineage>
        <taxon>Eukaryota</taxon>
        <taxon>Viridiplantae</taxon>
        <taxon>Streptophyta</taxon>
        <taxon>Embryophyta</taxon>
        <taxon>Tracheophyta</taxon>
        <taxon>Spermatophyta</taxon>
        <taxon>Magnoliopsida</taxon>
        <taxon>eudicotyledons</taxon>
        <taxon>Gunneridae</taxon>
        <taxon>Pentapetalae</taxon>
        <taxon>asterids</taxon>
        <taxon>lamiids</taxon>
        <taxon>Gentianales</taxon>
        <taxon>Rubiaceae</taxon>
        <taxon>Cinchonoideae</taxon>
        <taxon>Cinchoneae</taxon>
        <taxon>Cinchona</taxon>
    </lineage>
</organism>